<dbReference type="InterPro" id="IPR036170">
    <property type="entry name" value="YezG-like_sf"/>
</dbReference>
<accession>A0A7K0DRB0</accession>
<dbReference type="AlphaFoldDB" id="A0A7K0DRB0"/>
<proteinExistence type="predicted"/>
<reference evidence="2 3" key="1">
    <citation type="submission" date="2019-10" db="EMBL/GenBank/DDBJ databases">
        <title>Nocardia macrotermitis sp. nov. and Nocardia aurantia sp. nov., isolated from the gut of fungus growing-termite Macrotermes natalensis.</title>
        <authorList>
            <person name="Benndorf R."/>
            <person name="Schwitalla J."/>
            <person name="Martin K."/>
            <person name="De Beer W."/>
            <person name="Kaster A.-K."/>
            <person name="Vollmers J."/>
            <person name="Poulsen M."/>
            <person name="Beemelmanns C."/>
        </authorList>
    </citation>
    <scope>NUCLEOTIDE SEQUENCE [LARGE SCALE GENOMIC DNA]</scope>
    <source>
        <strain evidence="2 3">RB56</strain>
    </source>
</reference>
<gene>
    <name evidence="2" type="ORF">NRB56_34950</name>
</gene>
<comment type="caution">
    <text evidence="2">The sequence shown here is derived from an EMBL/GenBank/DDBJ whole genome shotgun (WGS) entry which is preliminary data.</text>
</comment>
<dbReference type="EMBL" id="WEGI01000007">
    <property type="protein sequence ID" value="MQY27912.1"/>
    <property type="molecule type" value="Genomic_DNA"/>
</dbReference>
<sequence length="391" mass="41299">MSSPPESGSPDVALRLDAGADGARRADAVTRGPAADGFEAAFTRALAEGGPLGWDRVEAVIAMTVSTGTGIVTYLDPDSRPCVAEPSAALMSSARAHRLECGRNGSAPWWRLIVRSDRRGATVIEPDHGDEPFPDHHLFAAETYLEDLRVFPRDRLPVWLAAYLTHGGRQHRSPGEAAAAARARESAGPAADPVPGLPPLPRVWARWAIISATFAAIGSPAGPRMMPALAHFEGSGHSGSTLHLLPGDRAVLSGGVWNSPELDAVYNDGAVMPDFYAGAPRWVANPVLNPRAALGTLSFCYWWHDGRWFAGRSPAPAEVYPAMPGIWSAETTTQVLTGLLGGDRGRAALLVDAVESGTVTEDLLGRGYGPHCEIDAAAYQLTVAGVDRRGA</sequence>
<evidence type="ECO:0000313" key="2">
    <source>
        <dbReference type="EMBL" id="MQY27912.1"/>
    </source>
</evidence>
<evidence type="ECO:0000256" key="1">
    <source>
        <dbReference type="SAM" id="MobiDB-lite"/>
    </source>
</evidence>
<evidence type="ECO:0000313" key="3">
    <source>
        <dbReference type="Proteomes" id="UP000431401"/>
    </source>
</evidence>
<dbReference type="OrthoDB" id="4505613at2"/>
<organism evidence="2 3">
    <name type="scientific">Nocardia aurantia</name>
    <dbReference type="NCBI Taxonomy" id="2585199"/>
    <lineage>
        <taxon>Bacteria</taxon>
        <taxon>Bacillati</taxon>
        <taxon>Actinomycetota</taxon>
        <taxon>Actinomycetes</taxon>
        <taxon>Mycobacteriales</taxon>
        <taxon>Nocardiaceae</taxon>
        <taxon>Nocardia</taxon>
    </lineage>
</organism>
<feature type="compositionally biased region" description="Low complexity" evidence="1">
    <location>
        <begin position="175"/>
        <end position="191"/>
    </location>
</feature>
<dbReference type="SUPFAM" id="SSF160424">
    <property type="entry name" value="BH3703-like"/>
    <property type="match status" value="1"/>
</dbReference>
<protein>
    <submittedName>
        <fullName evidence="2">Uncharacterized protein</fullName>
    </submittedName>
</protein>
<feature type="region of interest" description="Disordered" evidence="1">
    <location>
        <begin position="171"/>
        <end position="194"/>
    </location>
</feature>
<dbReference type="Proteomes" id="UP000431401">
    <property type="component" value="Unassembled WGS sequence"/>
</dbReference>
<dbReference type="RefSeq" id="WP_153343445.1">
    <property type="nucleotide sequence ID" value="NZ_WEGI01000007.1"/>
</dbReference>
<name>A0A7K0DRB0_9NOCA</name>
<keyword evidence="3" id="KW-1185">Reference proteome</keyword>